<sequence>MSDEFVEVRFTAAGVPWKIRRGGRVWQAAVEPSRHFERVNWWEDHSFKIKKGAADPIDFAVWRVQVRLGANPRSDLLTWDLVEHPRDGSWTVRDVA</sequence>
<dbReference type="AlphaFoldDB" id="A0A365Y892"/>
<dbReference type="Proteomes" id="UP000252167">
    <property type="component" value="Unassembled WGS sequence"/>
</dbReference>
<dbReference type="EMBL" id="POAF01000011">
    <property type="protein sequence ID" value="RBL98894.1"/>
    <property type="molecule type" value="Genomic_DNA"/>
</dbReference>
<protein>
    <submittedName>
        <fullName evidence="1">Uncharacterized protein</fullName>
    </submittedName>
</protein>
<comment type="caution">
    <text evidence="1">The sequence shown here is derived from an EMBL/GenBank/DDBJ whole genome shotgun (WGS) entry which is preliminary data.</text>
</comment>
<proteinExistence type="predicted"/>
<name>A0A365Y892_9MICC</name>
<gene>
    <name evidence="1" type="ORF">C1H84_16775</name>
</gene>
<organism evidence="1 2">
    <name type="scientific">Glutamicibacter soli</name>
    <dbReference type="NCBI Taxonomy" id="453836"/>
    <lineage>
        <taxon>Bacteria</taxon>
        <taxon>Bacillati</taxon>
        <taxon>Actinomycetota</taxon>
        <taxon>Actinomycetes</taxon>
        <taxon>Micrococcales</taxon>
        <taxon>Micrococcaceae</taxon>
        <taxon>Glutamicibacter</taxon>
    </lineage>
</organism>
<reference evidence="1 2" key="1">
    <citation type="submission" date="2018-01" db="EMBL/GenBank/DDBJ databases">
        <title>Glutamicibacter soli strain NHPC-3 Whole genome sequence and assembly.</title>
        <authorList>
            <person name="Choudhury P."/>
            <person name="Gupta D."/>
            <person name="Sengupta K."/>
            <person name="Jawed A."/>
            <person name="Sultana N."/>
            <person name="Saha P."/>
        </authorList>
    </citation>
    <scope>NUCLEOTIDE SEQUENCE [LARGE SCALE GENOMIC DNA]</scope>
    <source>
        <strain evidence="1 2">NHPC-3</strain>
    </source>
</reference>
<keyword evidence="2" id="KW-1185">Reference proteome</keyword>
<evidence type="ECO:0000313" key="1">
    <source>
        <dbReference type="EMBL" id="RBL98894.1"/>
    </source>
</evidence>
<accession>A0A365Y892</accession>
<evidence type="ECO:0000313" key="2">
    <source>
        <dbReference type="Proteomes" id="UP000252167"/>
    </source>
</evidence>
<dbReference type="RefSeq" id="WP_113608046.1">
    <property type="nucleotide sequence ID" value="NZ_POAF01000011.1"/>
</dbReference>